<evidence type="ECO:0000313" key="3">
    <source>
        <dbReference type="EMBL" id="NGN44602.1"/>
    </source>
</evidence>
<gene>
    <name evidence="3" type="ORF">G6N74_26435</name>
</gene>
<keyword evidence="4" id="KW-1185">Reference proteome</keyword>
<organism evidence="3 4">
    <name type="scientific">Mesorhizobium zhangyense</name>
    <dbReference type="NCBI Taxonomy" id="1776730"/>
    <lineage>
        <taxon>Bacteria</taxon>
        <taxon>Pseudomonadati</taxon>
        <taxon>Pseudomonadota</taxon>
        <taxon>Alphaproteobacteria</taxon>
        <taxon>Hyphomicrobiales</taxon>
        <taxon>Phyllobacteriaceae</taxon>
        <taxon>Mesorhizobium</taxon>
    </lineage>
</organism>
<dbReference type="Proteomes" id="UP000481252">
    <property type="component" value="Unassembled WGS sequence"/>
</dbReference>
<evidence type="ECO:0000256" key="2">
    <source>
        <dbReference type="SAM" id="SignalP"/>
    </source>
</evidence>
<evidence type="ECO:0000256" key="1">
    <source>
        <dbReference type="ARBA" id="ARBA00022729"/>
    </source>
</evidence>
<reference evidence="3 4" key="1">
    <citation type="submission" date="2020-02" db="EMBL/GenBank/DDBJ databases">
        <title>Genome sequence of the type strain CGMCC 1.15528 of Mesorhizobium zhangyense.</title>
        <authorList>
            <person name="Gao J."/>
            <person name="Sun J."/>
        </authorList>
    </citation>
    <scope>NUCLEOTIDE SEQUENCE [LARGE SCALE GENOMIC DNA]</scope>
    <source>
        <strain evidence="3 4">CGMCC 1.15528</strain>
    </source>
</reference>
<dbReference type="InterPro" id="IPR038404">
    <property type="entry name" value="TRAP_DctP_sf"/>
</dbReference>
<dbReference type="AlphaFoldDB" id="A0A7C9RB25"/>
<proteinExistence type="predicted"/>
<sequence>MIDSSAQFQEKKRRRCREKEMKSILKLTIAFCLSMSATCAFSQDVTIRYSSWLPVNHWLNQKQFLPWFAEIEKATEGRVKVEMLPKTVGTALSQFDVVRDGLADMSFIIPAYTPGRFPLIEMGELPLLGDDASTMARVFEQSYRKHFLPLDEFAGVKMLAVYNITPVQPFNAKHPIRTVADFKGLKLRSPNTFITATMNRVGAVPILKSSMEAYELLSTGAIDGQITQADTVVVNNMAPLMKYGTIIPGGMSNSAHIVAINPDKWAEISEVDQKAIEAVTTEKLGPSIGKGFQDNEMVAMKAMEDAGYKIDHVDANFVKEFQAVVKPIEDDWIERAKAKGVADPAAILADFRSGIAAAHNSAQ</sequence>
<feature type="signal peptide" evidence="2">
    <location>
        <begin position="1"/>
        <end position="42"/>
    </location>
</feature>
<dbReference type="PANTHER" id="PTHR33376:SF15">
    <property type="entry name" value="BLL6794 PROTEIN"/>
    <property type="match status" value="1"/>
</dbReference>
<dbReference type="GO" id="GO:0055085">
    <property type="term" value="P:transmembrane transport"/>
    <property type="evidence" value="ECO:0007669"/>
    <property type="project" value="InterPro"/>
</dbReference>
<name>A0A7C9RB25_9HYPH</name>
<dbReference type="RefSeq" id="WP_165120984.1">
    <property type="nucleotide sequence ID" value="NZ_JAAKZG010000017.1"/>
</dbReference>
<dbReference type="CDD" id="cd13665">
    <property type="entry name" value="PBP2_TRAP_Dctp3_4"/>
    <property type="match status" value="1"/>
</dbReference>
<evidence type="ECO:0000313" key="4">
    <source>
        <dbReference type="Proteomes" id="UP000481252"/>
    </source>
</evidence>
<keyword evidence="1 2" id="KW-0732">Signal</keyword>
<feature type="chain" id="PRO_5028936064" evidence="2">
    <location>
        <begin position="43"/>
        <end position="363"/>
    </location>
</feature>
<dbReference type="InterPro" id="IPR018389">
    <property type="entry name" value="DctP_fam"/>
</dbReference>
<dbReference type="EMBL" id="JAAKZG010000017">
    <property type="protein sequence ID" value="NGN44602.1"/>
    <property type="molecule type" value="Genomic_DNA"/>
</dbReference>
<accession>A0A7C9RB25</accession>
<dbReference type="Pfam" id="PF03480">
    <property type="entry name" value="DctP"/>
    <property type="match status" value="1"/>
</dbReference>
<dbReference type="PANTHER" id="PTHR33376">
    <property type="match status" value="1"/>
</dbReference>
<protein>
    <submittedName>
        <fullName evidence="3">TRAP transporter substrate-binding protein</fullName>
    </submittedName>
</protein>
<dbReference type="Gene3D" id="3.40.190.170">
    <property type="entry name" value="Bacterial extracellular solute-binding protein, family 7"/>
    <property type="match status" value="1"/>
</dbReference>
<comment type="caution">
    <text evidence="3">The sequence shown here is derived from an EMBL/GenBank/DDBJ whole genome shotgun (WGS) entry which is preliminary data.</text>
</comment>
<dbReference type="NCBIfam" id="NF037995">
    <property type="entry name" value="TRAP_S1"/>
    <property type="match status" value="1"/>
</dbReference>